<name>A0A3S4ZTX9_9PLAT</name>
<feature type="compositionally biased region" description="Polar residues" evidence="1">
    <location>
        <begin position="73"/>
        <end position="82"/>
    </location>
</feature>
<proteinExistence type="predicted"/>
<keyword evidence="3" id="KW-1185">Reference proteome</keyword>
<organism evidence="2 3">
    <name type="scientific">Protopolystoma xenopodis</name>
    <dbReference type="NCBI Taxonomy" id="117903"/>
    <lineage>
        <taxon>Eukaryota</taxon>
        <taxon>Metazoa</taxon>
        <taxon>Spiralia</taxon>
        <taxon>Lophotrochozoa</taxon>
        <taxon>Platyhelminthes</taxon>
        <taxon>Monogenea</taxon>
        <taxon>Polyopisthocotylea</taxon>
        <taxon>Polystomatidea</taxon>
        <taxon>Polystomatidae</taxon>
        <taxon>Protopolystoma</taxon>
    </lineage>
</organism>
<feature type="region of interest" description="Disordered" evidence="1">
    <location>
        <begin position="25"/>
        <end position="82"/>
    </location>
</feature>
<sequence length="156" mass="16430">MQLGNQIQASASLPSLNAIAPITPAAASTSHPETSFAGENTDRSSDRAHLQPSHQKSRHTTAFGVASLGQAPGSPSETNLRTNLSLTSEKRSASVVRRMMVGDLMLAVVTEAAAGIDQNYQIMAPAIVSPPQHRHRPGGRFALPIKPTAGYSVCSY</sequence>
<gene>
    <name evidence="2" type="ORF">PXEA_LOCUS5337</name>
</gene>
<comment type="caution">
    <text evidence="2">The sequence shown here is derived from an EMBL/GenBank/DDBJ whole genome shotgun (WGS) entry which is preliminary data.</text>
</comment>
<dbReference type="Proteomes" id="UP000784294">
    <property type="component" value="Unassembled WGS sequence"/>
</dbReference>
<dbReference type="EMBL" id="CAAALY010013195">
    <property type="protein sequence ID" value="VEL11897.1"/>
    <property type="molecule type" value="Genomic_DNA"/>
</dbReference>
<protein>
    <submittedName>
        <fullName evidence="2">Uncharacterized protein</fullName>
    </submittedName>
</protein>
<evidence type="ECO:0000313" key="3">
    <source>
        <dbReference type="Proteomes" id="UP000784294"/>
    </source>
</evidence>
<evidence type="ECO:0000313" key="2">
    <source>
        <dbReference type="EMBL" id="VEL11897.1"/>
    </source>
</evidence>
<accession>A0A3S4ZTX9</accession>
<evidence type="ECO:0000256" key="1">
    <source>
        <dbReference type="SAM" id="MobiDB-lite"/>
    </source>
</evidence>
<feature type="compositionally biased region" description="Basic and acidic residues" evidence="1">
    <location>
        <begin position="40"/>
        <end position="49"/>
    </location>
</feature>
<reference evidence="2" key="1">
    <citation type="submission" date="2018-11" db="EMBL/GenBank/DDBJ databases">
        <authorList>
            <consortium name="Pathogen Informatics"/>
        </authorList>
    </citation>
    <scope>NUCLEOTIDE SEQUENCE</scope>
</reference>
<dbReference type="AlphaFoldDB" id="A0A3S4ZTX9"/>